<reference evidence="1 2" key="1">
    <citation type="submission" date="2019-04" db="EMBL/GenBank/DDBJ databases">
        <authorList>
            <consortium name="DOE Joint Genome Institute"/>
            <person name="Mondo S."/>
            <person name="Kjaerbolling I."/>
            <person name="Vesth T."/>
            <person name="Frisvad J.C."/>
            <person name="Nybo J.L."/>
            <person name="Theobald S."/>
            <person name="Kildgaard S."/>
            <person name="Isbrandt T."/>
            <person name="Kuo A."/>
            <person name="Sato A."/>
            <person name="Lyhne E.K."/>
            <person name="Kogle M.E."/>
            <person name="Wiebenga A."/>
            <person name="Kun R.S."/>
            <person name="Lubbers R.J."/>
            <person name="Makela M.R."/>
            <person name="Barry K."/>
            <person name="Chovatia M."/>
            <person name="Clum A."/>
            <person name="Daum C."/>
            <person name="Haridas S."/>
            <person name="He G."/>
            <person name="LaButti K."/>
            <person name="Lipzen A."/>
            <person name="Riley R."/>
            <person name="Salamov A."/>
            <person name="Simmons B.A."/>
            <person name="Magnuson J.K."/>
            <person name="Henrissat B."/>
            <person name="Mortensen U.H."/>
            <person name="Larsen T.O."/>
            <person name="Devries R.P."/>
            <person name="Grigoriev I.V."/>
            <person name="Machida M."/>
            <person name="Baker S.E."/>
            <person name="Andersen M.R."/>
            <person name="Cantor M.N."/>
            <person name="Hua S.X."/>
        </authorList>
    </citation>
    <scope>NUCLEOTIDE SEQUENCE [LARGE SCALE GENOMIC DNA]</scope>
    <source>
        <strain evidence="1 2">CBS 117616</strain>
    </source>
</reference>
<accession>A0ABQ6WDT9</accession>
<dbReference type="EMBL" id="ML735770">
    <property type="protein sequence ID" value="KAE8415282.1"/>
    <property type="molecule type" value="Genomic_DNA"/>
</dbReference>
<proteinExistence type="predicted"/>
<protein>
    <submittedName>
        <fullName evidence="1">Uncharacterized protein</fullName>
    </submittedName>
</protein>
<organism evidence="1 2">
    <name type="scientific">Aspergillus pseudocaelatus</name>
    <dbReference type="NCBI Taxonomy" id="1825620"/>
    <lineage>
        <taxon>Eukaryota</taxon>
        <taxon>Fungi</taxon>
        <taxon>Dikarya</taxon>
        <taxon>Ascomycota</taxon>
        <taxon>Pezizomycotina</taxon>
        <taxon>Eurotiomycetes</taxon>
        <taxon>Eurotiomycetidae</taxon>
        <taxon>Eurotiales</taxon>
        <taxon>Aspergillaceae</taxon>
        <taxon>Aspergillus</taxon>
        <taxon>Aspergillus subgen. Circumdati</taxon>
    </lineage>
</organism>
<gene>
    <name evidence="1" type="ORF">BDV36DRAFT_263279</name>
</gene>
<evidence type="ECO:0000313" key="1">
    <source>
        <dbReference type="EMBL" id="KAE8415282.1"/>
    </source>
</evidence>
<feature type="non-terminal residue" evidence="1">
    <location>
        <position position="1"/>
    </location>
</feature>
<sequence>TVITLDLIVPRAVTIVLNVTYTLPQEAATASYNLVCGFPETGSRKVLIMNSVSVKSGRIPYLYQPFGR</sequence>
<evidence type="ECO:0000313" key="2">
    <source>
        <dbReference type="Proteomes" id="UP000325395"/>
    </source>
</evidence>
<name>A0ABQ6WDT9_9EURO</name>
<dbReference type="Proteomes" id="UP000325395">
    <property type="component" value="Unassembled WGS sequence"/>
</dbReference>
<keyword evidence="2" id="KW-1185">Reference proteome</keyword>